<dbReference type="EMBL" id="VFRP01000012">
    <property type="protein sequence ID" value="TPE49945.1"/>
    <property type="molecule type" value="Genomic_DNA"/>
</dbReference>
<dbReference type="Proteomes" id="UP000319255">
    <property type="component" value="Unassembled WGS sequence"/>
</dbReference>
<name>A0A501WNM6_9RHOB</name>
<protein>
    <submittedName>
        <fullName evidence="2">Uncharacterized protein</fullName>
    </submittedName>
</protein>
<keyword evidence="3" id="KW-1185">Reference proteome</keyword>
<accession>A0A501WNM6</accession>
<sequence>MNNSLVVGAGALLVGIIIGYSMSGGEDETAREALARTEALSTQVEAMSGKVDGLDQKLGGVEAAVVAFNATQNEALTALSGQIQGIGQTVSGAVDKLGAGIGETMKSQMDGMRSALSSMRGMGGTGGETGGESGGDSGPAGGQAAPAGTGTALRPGMTAVISPDKLHVFLSSADSAAGSAMVAVNGQSLQTLKVGEEQEANGCHFSLTGFDADGAAMIDGGC</sequence>
<reference evidence="2 3" key="1">
    <citation type="submission" date="2019-06" db="EMBL/GenBank/DDBJ databases">
        <title>A novel bacterium of genus Amaricoccus, isolated from marine sediment.</title>
        <authorList>
            <person name="Huang H."/>
            <person name="Mo K."/>
            <person name="Hu Y."/>
        </authorList>
    </citation>
    <scope>NUCLEOTIDE SEQUENCE [LARGE SCALE GENOMIC DNA]</scope>
    <source>
        <strain evidence="2 3">HB172011</strain>
    </source>
</reference>
<feature type="compositionally biased region" description="Low complexity" evidence="1">
    <location>
        <begin position="142"/>
        <end position="151"/>
    </location>
</feature>
<evidence type="ECO:0000313" key="3">
    <source>
        <dbReference type="Proteomes" id="UP000319255"/>
    </source>
</evidence>
<dbReference type="AlphaFoldDB" id="A0A501WNM6"/>
<proteinExistence type="predicted"/>
<feature type="compositionally biased region" description="Gly residues" evidence="1">
    <location>
        <begin position="121"/>
        <end position="141"/>
    </location>
</feature>
<evidence type="ECO:0000313" key="2">
    <source>
        <dbReference type="EMBL" id="TPE49945.1"/>
    </source>
</evidence>
<evidence type="ECO:0000256" key="1">
    <source>
        <dbReference type="SAM" id="MobiDB-lite"/>
    </source>
</evidence>
<gene>
    <name evidence="2" type="ORF">FJM51_13400</name>
</gene>
<organism evidence="2 3">
    <name type="scientific">Amaricoccus solimangrovi</name>
    <dbReference type="NCBI Taxonomy" id="2589815"/>
    <lineage>
        <taxon>Bacteria</taxon>
        <taxon>Pseudomonadati</taxon>
        <taxon>Pseudomonadota</taxon>
        <taxon>Alphaproteobacteria</taxon>
        <taxon>Rhodobacterales</taxon>
        <taxon>Paracoccaceae</taxon>
        <taxon>Amaricoccus</taxon>
    </lineage>
</organism>
<feature type="region of interest" description="Disordered" evidence="1">
    <location>
        <begin position="119"/>
        <end position="151"/>
    </location>
</feature>
<comment type="caution">
    <text evidence="2">The sequence shown here is derived from an EMBL/GenBank/DDBJ whole genome shotgun (WGS) entry which is preliminary data.</text>
</comment>
<dbReference type="RefSeq" id="WP_140454643.1">
    <property type="nucleotide sequence ID" value="NZ_VFRP01000012.1"/>
</dbReference>